<feature type="domain" description="DUF7586" evidence="2">
    <location>
        <begin position="336"/>
        <end position="419"/>
    </location>
</feature>
<reference evidence="3 4" key="1">
    <citation type="submission" date="2023-07" db="EMBL/GenBank/DDBJ databases">
        <title>Sequencing the genomes of 1000 actinobacteria strains.</title>
        <authorList>
            <person name="Klenk H.-P."/>
        </authorList>
    </citation>
    <scope>NUCLEOTIDE SEQUENCE [LARGE SCALE GENOMIC DNA]</scope>
    <source>
        <strain evidence="3 4">GD13</strain>
    </source>
</reference>
<dbReference type="InterPro" id="IPR001466">
    <property type="entry name" value="Beta-lactam-related"/>
</dbReference>
<feature type="domain" description="Beta-lactamase-related" evidence="1">
    <location>
        <begin position="11"/>
        <end position="308"/>
    </location>
</feature>
<dbReference type="RefSeq" id="WP_181642047.1">
    <property type="nucleotide sequence ID" value="NZ_CCXJ01000384.1"/>
</dbReference>
<dbReference type="PANTHER" id="PTHR46825">
    <property type="entry name" value="D-ALANYL-D-ALANINE-CARBOXYPEPTIDASE/ENDOPEPTIDASE AMPH"/>
    <property type="match status" value="1"/>
</dbReference>
<evidence type="ECO:0000313" key="3">
    <source>
        <dbReference type="EMBL" id="MDP9822960.1"/>
    </source>
</evidence>
<sequence>MTRPAVGERAQALVDRLQAGGRLPSLVLGVLRDGELAWSGGAGDLVGPVEQTRYRIGSITKTLVAVAILRLRDAGLLDLDDPLRRHLDAAAYGEVTVRQLLAHTGGLQSEPVGPWWERSPGVDRDRLLAANDGSGAVTAPGSWFHYSNLGHALLGAVLEEVRGRGWWEVVAAEVLAPLGMDTTSYDACAPHAQGYSVDHFLGTTLEEPHHATGAMAPAGQAWSTIADLARWARFLSLGHPDVLAETTLAEMARRQPPAPAYGLGVRLLDVDGRTWVGHTGSMPGFLASCFVDRTNGDGVVALANATIGLPTADLPRLLCEDPAAGSCEPWRPTTVVPPLVAELAGLWFWGTTAVELRWSNDRLELRTLANGVHSDTFVLAEDGAVRGVEGYHRGEVLQAHRDPTGRVEHLECATFRYTRTPYGR</sequence>
<dbReference type="SUPFAM" id="SSF56601">
    <property type="entry name" value="beta-lactamase/transpeptidase-like"/>
    <property type="match status" value="1"/>
</dbReference>
<dbReference type="InterPro" id="IPR012338">
    <property type="entry name" value="Beta-lactam/transpept-like"/>
</dbReference>
<gene>
    <name evidence="3" type="ORF">J2S59_002769</name>
</gene>
<name>A0ABT9NSE1_9ACTN</name>
<organism evidence="3 4">
    <name type="scientific">Nocardioides massiliensis</name>
    <dbReference type="NCBI Taxonomy" id="1325935"/>
    <lineage>
        <taxon>Bacteria</taxon>
        <taxon>Bacillati</taxon>
        <taxon>Actinomycetota</taxon>
        <taxon>Actinomycetes</taxon>
        <taxon>Propionibacteriales</taxon>
        <taxon>Nocardioidaceae</taxon>
        <taxon>Nocardioides</taxon>
    </lineage>
</organism>
<evidence type="ECO:0000313" key="4">
    <source>
        <dbReference type="Proteomes" id="UP001240447"/>
    </source>
</evidence>
<comment type="caution">
    <text evidence="3">The sequence shown here is derived from an EMBL/GenBank/DDBJ whole genome shotgun (WGS) entry which is preliminary data.</text>
</comment>
<protein>
    <submittedName>
        <fullName evidence="3">CubicO group peptidase (Beta-lactamase class C family)</fullName>
    </submittedName>
</protein>
<dbReference type="Gene3D" id="3.40.710.10">
    <property type="entry name" value="DD-peptidase/beta-lactamase superfamily"/>
    <property type="match status" value="1"/>
</dbReference>
<evidence type="ECO:0000259" key="1">
    <source>
        <dbReference type="Pfam" id="PF00144"/>
    </source>
</evidence>
<dbReference type="PANTHER" id="PTHR46825:SF7">
    <property type="entry name" value="D-ALANYL-D-ALANINE CARBOXYPEPTIDASE"/>
    <property type="match status" value="1"/>
</dbReference>
<proteinExistence type="predicted"/>
<dbReference type="EMBL" id="JAUSQM010000001">
    <property type="protein sequence ID" value="MDP9822960.1"/>
    <property type="molecule type" value="Genomic_DNA"/>
</dbReference>
<dbReference type="Pfam" id="PF24491">
    <property type="entry name" value="DUF7586"/>
    <property type="match status" value="1"/>
</dbReference>
<evidence type="ECO:0000259" key="2">
    <source>
        <dbReference type="Pfam" id="PF24491"/>
    </source>
</evidence>
<keyword evidence="4" id="KW-1185">Reference proteome</keyword>
<dbReference type="InterPro" id="IPR056008">
    <property type="entry name" value="DUF7586"/>
</dbReference>
<dbReference type="Proteomes" id="UP001240447">
    <property type="component" value="Unassembled WGS sequence"/>
</dbReference>
<dbReference type="InterPro" id="IPR050491">
    <property type="entry name" value="AmpC-like"/>
</dbReference>
<accession>A0ABT9NSE1</accession>
<dbReference type="Pfam" id="PF00144">
    <property type="entry name" value="Beta-lactamase"/>
    <property type="match status" value="1"/>
</dbReference>